<accession>A0A8J7HYP0</accession>
<proteinExistence type="predicted"/>
<dbReference type="InterPro" id="IPR036217">
    <property type="entry name" value="MethylDNA_cys_MeTrfase_DNAb"/>
</dbReference>
<keyword evidence="1" id="KW-0227">DNA damage</keyword>
<dbReference type="CDD" id="cd06445">
    <property type="entry name" value="ATase"/>
    <property type="match status" value="1"/>
</dbReference>
<name>A0A8J7HYP0_9NOST</name>
<evidence type="ECO:0000313" key="3">
    <source>
        <dbReference type="EMBL" id="MBH8566640.1"/>
    </source>
</evidence>
<dbReference type="SUPFAM" id="SSF50800">
    <property type="entry name" value="PK beta-barrel domain-like"/>
    <property type="match status" value="1"/>
</dbReference>
<dbReference type="SUPFAM" id="SSF46767">
    <property type="entry name" value="Methylated DNA-protein cysteine methyltransferase, C-terminal domain"/>
    <property type="match status" value="1"/>
</dbReference>
<dbReference type="GO" id="GO:0030151">
    <property type="term" value="F:molybdenum ion binding"/>
    <property type="evidence" value="ECO:0007669"/>
    <property type="project" value="InterPro"/>
</dbReference>
<dbReference type="EMBL" id="JAECZC010000102">
    <property type="protein sequence ID" value="MBH8566640.1"/>
    <property type="molecule type" value="Genomic_DNA"/>
</dbReference>
<evidence type="ECO:0000256" key="1">
    <source>
        <dbReference type="ARBA" id="ARBA00022763"/>
    </source>
</evidence>
<dbReference type="Gene3D" id="1.10.10.10">
    <property type="entry name" value="Winged helix-like DNA-binding domain superfamily/Winged helix DNA-binding domain"/>
    <property type="match status" value="1"/>
</dbReference>
<dbReference type="Pfam" id="PF01035">
    <property type="entry name" value="DNA_binding_1"/>
    <property type="match status" value="1"/>
</dbReference>
<keyword evidence="4" id="KW-1185">Reference proteome</keyword>
<protein>
    <submittedName>
        <fullName evidence="3">MGMT family protein</fullName>
    </submittedName>
</protein>
<dbReference type="InterPro" id="IPR036388">
    <property type="entry name" value="WH-like_DNA-bd_sf"/>
</dbReference>
<dbReference type="GO" id="GO:0030170">
    <property type="term" value="F:pyridoxal phosphate binding"/>
    <property type="evidence" value="ECO:0007669"/>
    <property type="project" value="InterPro"/>
</dbReference>
<dbReference type="InterPro" id="IPR005302">
    <property type="entry name" value="MoCF_Sase_C"/>
</dbReference>
<evidence type="ECO:0000313" key="4">
    <source>
        <dbReference type="Proteomes" id="UP000632766"/>
    </source>
</evidence>
<dbReference type="InterPro" id="IPR011037">
    <property type="entry name" value="Pyrv_Knase-like_insert_dom_sf"/>
</dbReference>
<comment type="caution">
    <text evidence="3">The sequence shown here is derived from an EMBL/GenBank/DDBJ whole genome shotgun (WGS) entry which is preliminary data.</text>
</comment>
<dbReference type="Pfam" id="PF03473">
    <property type="entry name" value="MOSC"/>
    <property type="match status" value="1"/>
</dbReference>
<evidence type="ECO:0000259" key="2">
    <source>
        <dbReference type="PROSITE" id="PS51340"/>
    </source>
</evidence>
<organism evidence="3 4">
    <name type="scientific">Amazonocrinis nigriterrae CENA67</name>
    <dbReference type="NCBI Taxonomy" id="2794033"/>
    <lineage>
        <taxon>Bacteria</taxon>
        <taxon>Bacillati</taxon>
        <taxon>Cyanobacteriota</taxon>
        <taxon>Cyanophyceae</taxon>
        <taxon>Nostocales</taxon>
        <taxon>Nostocaceae</taxon>
        <taxon>Amazonocrinis</taxon>
        <taxon>Amazonocrinis nigriterrae</taxon>
    </lineage>
</organism>
<dbReference type="Gene3D" id="2.40.33.20">
    <property type="entry name" value="PK beta-barrel domain-like"/>
    <property type="match status" value="1"/>
</dbReference>
<dbReference type="PROSITE" id="PS51340">
    <property type="entry name" value="MOSC"/>
    <property type="match status" value="1"/>
</dbReference>
<reference evidence="3 4" key="1">
    <citation type="journal article" date="2021" name="Int. J. Syst. Evol. Microbiol.">
        <title>Amazonocrinis nigriterrae gen. nov., sp. nov., Atlanticothrix silvestris gen. nov., sp. nov. and Dendronalium phyllosphericum gen. nov., sp. nov., nostocacean cyanobacteria from Brazilian environments.</title>
        <authorList>
            <person name="Alvarenga D.O."/>
            <person name="Andreote A.P.D."/>
            <person name="Branco L.H.Z."/>
            <person name="Delbaje E."/>
            <person name="Cruz R.B."/>
            <person name="Varani A.M."/>
            <person name="Fiore M.F."/>
        </authorList>
    </citation>
    <scope>NUCLEOTIDE SEQUENCE [LARGE SCALE GENOMIC DNA]</scope>
    <source>
        <strain evidence="3 4">CENA67</strain>
    </source>
</reference>
<dbReference type="AlphaFoldDB" id="A0A8J7HYP0"/>
<dbReference type="GO" id="GO:0006281">
    <property type="term" value="P:DNA repair"/>
    <property type="evidence" value="ECO:0007669"/>
    <property type="project" value="InterPro"/>
</dbReference>
<sequence>MSSEYGSILHLFTKQKQGVGMVECKRINLKVGHGIEGDINANPISPRQVLVIRYEDITKLKIQPSELRENIAIAGIQPENFIPGSLLTFESGAAIRLTFHCEPCKRIAHLVKSLKSIQGKRGILGVVIQSGTLEVGGKIQIQTNIFPALPENPYERFLELLTKIPSGKVVTYKQIIQVIGVDNSYIRAIPTYLKKAAIEYPIHRILDSQGNLIKYAFNQKEKLESEGIEVLYKTDLSSKIKRYFVIYKNYLWHNTSIYLK</sequence>
<dbReference type="InterPro" id="IPR014048">
    <property type="entry name" value="MethylDNA_cys_MeTrfase_DNA-bd"/>
</dbReference>
<gene>
    <name evidence="3" type="ORF">I8748_31570</name>
</gene>
<dbReference type="GO" id="GO:0003824">
    <property type="term" value="F:catalytic activity"/>
    <property type="evidence" value="ECO:0007669"/>
    <property type="project" value="InterPro"/>
</dbReference>
<dbReference type="Proteomes" id="UP000632766">
    <property type="component" value="Unassembled WGS sequence"/>
</dbReference>
<feature type="domain" description="MOSC" evidence="2">
    <location>
        <begin position="22"/>
        <end position="142"/>
    </location>
</feature>